<protein>
    <submittedName>
        <fullName evidence="1">Uncharacterized protein</fullName>
    </submittedName>
</protein>
<dbReference type="EMBL" id="CM039429">
    <property type="protein sequence ID" value="KAI4349267.1"/>
    <property type="molecule type" value="Genomic_DNA"/>
</dbReference>
<dbReference type="Proteomes" id="UP000828941">
    <property type="component" value="Chromosome 4"/>
</dbReference>
<evidence type="ECO:0000313" key="2">
    <source>
        <dbReference type="Proteomes" id="UP000828941"/>
    </source>
</evidence>
<comment type="caution">
    <text evidence="1">The sequence shown here is derived from an EMBL/GenBank/DDBJ whole genome shotgun (WGS) entry which is preliminary data.</text>
</comment>
<evidence type="ECO:0000313" key="1">
    <source>
        <dbReference type="EMBL" id="KAI4349267.1"/>
    </source>
</evidence>
<accession>A0ACB9PL77</accession>
<gene>
    <name evidence="1" type="ORF">L6164_009877</name>
</gene>
<name>A0ACB9PL77_BAUVA</name>
<keyword evidence="2" id="KW-1185">Reference proteome</keyword>
<sequence length="150" mass="16804">MLLSRAPENKARTSLAAEQVFECKSCNRKLSSFQALGDHRASQKRPKLEAGNRLKLHPKPLNLRINKPKMYPCSICGLEFSLGQALGGHTRKHRVPIIEEGFQPMNQLVAEIPVLKRSNSARLDLNLTPLENDLNLLFAKMASKVHLSLL</sequence>
<organism evidence="1 2">
    <name type="scientific">Bauhinia variegata</name>
    <name type="common">Purple orchid tree</name>
    <name type="synonym">Phanera variegata</name>
    <dbReference type="NCBI Taxonomy" id="167791"/>
    <lineage>
        <taxon>Eukaryota</taxon>
        <taxon>Viridiplantae</taxon>
        <taxon>Streptophyta</taxon>
        <taxon>Embryophyta</taxon>
        <taxon>Tracheophyta</taxon>
        <taxon>Spermatophyta</taxon>
        <taxon>Magnoliopsida</taxon>
        <taxon>eudicotyledons</taxon>
        <taxon>Gunneridae</taxon>
        <taxon>Pentapetalae</taxon>
        <taxon>rosids</taxon>
        <taxon>fabids</taxon>
        <taxon>Fabales</taxon>
        <taxon>Fabaceae</taxon>
        <taxon>Cercidoideae</taxon>
        <taxon>Cercideae</taxon>
        <taxon>Bauhiniinae</taxon>
        <taxon>Bauhinia</taxon>
    </lineage>
</organism>
<proteinExistence type="predicted"/>
<reference evidence="1 2" key="1">
    <citation type="journal article" date="2022" name="DNA Res.">
        <title>Chromosomal-level genome assembly of the orchid tree Bauhinia variegata (Leguminosae; Cercidoideae) supports the allotetraploid origin hypothesis of Bauhinia.</title>
        <authorList>
            <person name="Zhong Y."/>
            <person name="Chen Y."/>
            <person name="Zheng D."/>
            <person name="Pang J."/>
            <person name="Liu Y."/>
            <person name="Luo S."/>
            <person name="Meng S."/>
            <person name="Qian L."/>
            <person name="Wei D."/>
            <person name="Dai S."/>
            <person name="Zhou R."/>
        </authorList>
    </citation>
    <scope>NUCLEOTIDE SEQUENCE [LARGE SCALE GENOMIC DNA]</scope>
    <source>
        <strain evidence="1">BV-YZ2020</strain>
    </source>
</reference>